<sequence>MSKSSLELLLRPESIAVVGASRSPEKIGYQVVRNLLEAGFPREKIFPVNPHADEILGLKCYRSLLEIPYDVDLAVIVVPAPAVPDIIDEAGKKGVKAIAVITSGFKEIGNYELERKLVEVARKYNMRLLGPNIVGICDTVKNVNASFCQGLPSRGEIAFITQSGALGIALVGWTKLKGIGLSDLVSLGNKADVNEIDLLEFFEDDNHTRVITAYLEGIEDGRRFMEVARRVVRKKPIIILKAGRGARTAGAIKSHTGSLAGSFAAFEAAFKQSGVLLADSFIDLFDWAVALAKSYLPTGPNVVILTNGGGAGIMATDAAENWKVKLMDIPEDLAGKLRKHMPPFGSVFNPIDLTGMADAEQYYGALKDLLLDTRVNAVAVLYCHTAITNPLEIAQALVRAVRETGSKKTIVASFIGGEEVSNACSFLTENNIPCYESPEKAIAALGILYKYSKIRERVEKKTHIKVQADIDKARELISSVLREGRYVLTPAEAARLVSFYGIPVLQKILVRSPEEALRTARALGYPVVMEVESPDILHKSDIGGIILNIDSDEAVLEAYNKIMDNVAKKAPSARVQGIIVRKMAEKGKEVVIGIHRDPVFGPLVMVGSGGVLVELIKDVSFRIAPLALEDAAEMLEETKVYTILKGYRGEPPSDIDSVIDTLVKISQLALDIPEIEDIDINPFFVYEQGRGALAVDVKVTLVKPR</sequence>
<dbReference type="Pfam" id="PF19045">
    <property type="entry name" value="Ligase_CoA_2"/>
    <property type="match status" value="1"/>
</dbReference>
<dbReference type="FunFam" id="3.30.1490.20:FF:000020">
    <property type="entry name" value="Protein lysine acetyltransferase"/>
    <property type="match status" value="1"/>
</dbReference>
<proteinExistence type="predicted"/>
<dbReference type="Gene3D" id="3.30.1490.20">
    <property type="entry name" value="ATP-grasp fold, A domain"/>
    <property type="match status" value="1"/>
</dbReference>
<dbReference type="SUPFAM" id="SSF56059">
    <property type="entry name" value="Glutathione synthetase ATP-binding domain-like"/>
    <property type="match status" value="1"/>
</dbReference>
<dbReference type="GO" id="GO:0043758">
    <property type="term" value="F:acetate-CoA ligase (ADP-forming) activity"/>
    <property type="evidence" value="ECO:0007669"/>
    <property type="project" value="InterPro"/>
</dbReference>
<dbReference type="InterPro" id="IPR036291">
    <property type="entry name" value="NAD(P)-bd_dom_sf"/>
</dbReference>
<dbReference type="InterPro" id="IPR051538">
    <property type="entry name" value="Acyl-CoA_Synth/Transferase"/>
</dbReference>
<reference evidence="6 7" key="1">
    <citation type="journal article" date="2015" name="Stand. Genomic Sci.">
        <title>Complete genome sequence of and proposal of Thermofilum uzonense sp. nov. a novel hyperthermophilic crenarchaeon and emended description of the genus Thermofilum.</title>
        <authorList>
            <person name="Toshchakov S.V."/>
            <person name="Korzhenkov A.A."/>
            <person name="Samarov N.I."/>
            <person name="Mazunin I.O."/>
            <person name="Mozhey O.I."/>
            <person name="Shmyr I.S."/>
            <person name="Derbikova K.S."/>
            <person name="Taranov E.A."/>
            <person name="Dominova I.N."/>
            <person name="Bonch-Osmolovskaya E.A."/>
            <person name="Patrushev M.V."/>
            <person name="Podosokorskaya O.A."/>
            <person name="Kublanov I.V."/>
        </authorList>
    </citation>
    <scope>NUCLEOTIDE SEQUENCE [LARGE SCALE GENOMIC DNA]</scope>
    <source>
        <strain evidence="6 7">1807-2</strain>
    </source>
</reference>
<gene>
    <name evidence="6" type="ORF">MA03_06595</name>
</gene>
<dbReference type="PATRIC" id="fig|1550241.5.peg.1372"/>
<dbReference type="SMART" id="SM00881">
    <property type="entry name" value="CoA_binding"/>
    <property type="match status" value="1"/>
</dbReference>
<dbReference type="STRING" id="1550241.MA03_06595"/>
<dbReference type="EMBL" id="CP009961">
    <property type="protein sequence ID" value="AKG38983.1"/>
    <property type="molecule type" value="Genomic_DNA"/>
</dbReference>
<dbReference type="RefSeq" id="WP_191118496.1">
    <property type="nucleotide sequence ID" value="NZ_CP009961.1"/>
</dbReference>
<name>A0A0F7FHZ5_9CREN</name>
<evidence type="ECO:0000256" key="4">
    <source>
        <dbReference type="PROSITE-ProRule" id="PRU00409"/>
    </source>
</evidence>
<dbReference type="PANTHER" id="PTHR43334:SF1">
    <property type="entry name" value="3-HYDROXYPROPIONATE--COA LIGASE [ADP-FORMING]"/>
    <property type="match status" value="1"/>
</dbReference>
<dbReference type="Pfam" id="PF13607">
    <property type="entry name" value="Succ_CoA_lig"/>
    <property type="match status" value="1"/>
</dbReference>
<protein>
    <recommendedName>
        <fullName evidence="5">ATP-grasp domain-containing protein</fullName>
    </recommendedName>
</protein>
<dbReference type="GeneID" id="25401884"/>
<feature type="domain" description="ATP-grasp" evidence="5">
    <location>
        <begin position="494"/>
        <end position="530"/>
    </location>
</feature>
<dbReference type="GO" id="GO:0005524">
    <property type="term" value="F:ATP binding"/>
    <property type="evidence" value="ECO:0007669"/>
    <property type="project" value="UniProtKB-UniRule"/>
</dbReference>
<keyword evidence="7" id="KW-1185">Reference proteome</keyword>
<dbReference type="SUPFAM" id="SSF52210">
    <property type="entry name" value="Succinyl-CoA synthetase domains"/>
    <property type="match status" value="2"/>
</dbReference>
<evidence type="ECO:0000259" key="5">
    <source>
        <dbReference type="PROSITE" id="PS50975"/>
    </source>
</evidence>
<dbReference type="InterPro" id="IPR013815">
    <property type="entry name" value="ATP_grasp_subdomain_1"/>
</dbReference>
<dbReference type="Gene3D" id="3.40.50.720">
    <property type="entry name" value="NAD(P)-binding Rossmann-like Domain"/>
    <property type="match status" value="1"/>
</dbReference>
<dbReference type="HOGENOM" id="CLU_007415_3_1_2"/>
<dbReference type="Gene3D" id="3.40.50.261">
    <property type="entry name" value="Succinyl-CoA synthetase domains"/>
    <property type="match status" value="2"/>
</dbReference>
<dbReference type="Proteomes" id="UP000067434">
    <property type="component" value="Chromosome"/>
</dbReference>
<evidence type="ECO:0000313" key="6">
    <source>
        <dbReference type="EMBL" id="AKG38983.1"/>
    </source>
</evidence>
<dbReference type="AlphaFoldDB" id="A0A0F7FHZ5"/>
<organism evidence="6 7">
    <name type="scientific">Infirmifilum uzonense</name>
    <dbReference type="NCBI Taxonomy" id="1550241"/>
    <lineage>
        <taxon>Archaea</taxon>
        <taxon>Thermoproteota</taxon>
        <taxon>Thermoprotei</taxon>
        <taxon>Thermofilales</taxon>
        <taxon>Thermofilaceae</taxon>
        <taxon>Infirmifilum</taxon>
    </lineage>
</organism>
<evidence type="ECO:0000313" key="7">
    <source>
        <dbReference type="Proteomes" id="UP000067434"/>
    </source>
</evidence>
<dbReference type="Gene3D" id="3.30.470.20">
    <property type="entry name" value="ATP-grasp fold, B domain"/>
    <property type="match status" value="1"/>
</dbReference>
<evidence type="ECO:0000256" key="1">
    <source>
        <dbReference type="ARBA" id="ARBA00022598"/>
    </source>
</evidence>
<accession>A0A0F7FHZ5</accession>
<dbReference type="InterPro" id="IPR043938">
    <property type="entry name" value="Ligase_CoA_dom"/>
</dbReference>
<dbReference type="KEGG" id="thf:MA03_06595"/>
<evidence type="ECO:0000256" key="3">
    <source>
        <dbReference type="ARBA" id="ARBA00022840"/>
    </source>
</evidence>
<dbReference type="InterPro" id="IPR003781">
    <property type="entry name" value="CoA-bd"/>
</dbReference>
<evidence type="ECO:0000256" key="2">
    <source>
        <dbReference type="ARBA" id="ARBA00022741"/>
    </source>
</evidence>
<keyword evidence="1" id="KW-0436">Ligase</keyword>
<dbReference type="Pfam" id="PF13549">
    <property type="entry name" value="ATP-grasp_5"/>
    <property type="match status" value="1"/>
</dbReference>
<dbReference type="InterPro" id="IPR016102">
    <property type="entry name" value="Succinyl-CoA_synth-like"/>
</dbReference>
<dbReference type="SUPFAM" id="SSF51735">
    <property type="entry name" value="NAD(P)-binding Rossmann-fold domains"/>
    <property type="match status" value="1"/>
</dbReference>
<keyword evidence="3 4" id="KW-0067">ATP-binding</keyword>
<dbReference type="PROSITE" id="PS50975">
    <property type="entry name" value="ATP_GRASP"/>
    <property type="match status" value="1"/>
</dbReference>
<dbReference type="InterPro" id="IPR011761">
    <property type="entry name" value="ATP-grasp"/>
</dbReference>
<keyword evidence="2 4" id="KW-0547">Nucleotide-binding</keyword>
<dbReference type="GO" id="GO:0046872">
    <property type="term" value="F:metal ion binding"/>
    <property type="evidence" value="ECO:0007669"/>
    <property type="project" value="InterPro"/>
</dbReference>
<dbReference type="PANTHER" id="PTHR43334">
    <property type="entry name" value="ACETATE--COA LIGASE [ADP-FORMING]"/>
    <property type="match status" value="1"/>
</dbReference>
<dbReference type="Pfam" id="PF13380">
    <property type="entry name" value="CoA_binding_2"/>
    <property type="match status" value="1"/>
</dbReference>
<dbReference type="InterPro" id="IPR032875">
    <property type="entry name" value="Succ_CoA_lig_flav_dom"/>
</dbReference>
<dbReference type="OrthoDB" id="18103at2157"/>